<sequence length="45" mass="5043">GDLGFEDFEKILPDDLSHIVEWLTEKVDALSTRLKAEPAKPGEEC</sequence>
<organism evidence="1 2">
    <name type="scientific">Haematococcus lacustris</name>
    <name type="common">Green alga</name>
    <name type="synonym">Haematococcus pluvialis</name>
    <dbReference type="NCBI Taxonomy" id="44745"/>
    <lineage>
        <taxon>Eukaryota</taxon>
        <taxon>Viridiplantae</taxon>
        <taxon>Chlorophyta</taxon>
        <taxon>core chlorophytes</taxon>
        <taxon>Chlorophyceae</taxon>
        <taxon>CS clade</taxon>
        <taxon>Chlamydomonadales</taxon>
        <taxon>Haematococcaceae</taxon>
        <taxon>Haematococcus</taxon>
    </lineage>
</organism>
<proteinExistence type="predicted"/>
<gene>
    <name evidence="1" type="ORF">HaLaN_06175</name>
</gene>
<dbReference type="EMBL" id="BLLF01000348">
    <property type="protein sequence ID" value="GFH10794.1"/>
    <property type="molecule type" value="Genomic_DNA"/>
</dbReference>
<evidence type="ECO:0000313" key="1">
    <source>
        <dbReference type="EMBL" id="GFH10794.1"/>
    </source>
</evidence>
<comment type="caution">
    <text evidence="1">The sequence shown here is derived from an EMBL/GenBank/DDBJ whole genome shotgun (WGS) entry which is preliminary data.</text>
</comment>
<protein>
    <submittedName>
        <fullName evidence="1">UCH domain-containing protein</fullName>
    </submittedName>
</protein>
<reference evidence="1 2" key="1">
    <citation type="submission" date="2020-02" db="EMBL/GenBank/DDBJ databases">
        <title>Draft genome sequence of Haematococcus lacustris strain NIES-144.</title>
        <authorList>
            <person name="Morimoto D."/>
            <person name="Nakagawa S."/>
            <person name="Yoshida T."/>
            <person name="Sawayama S."/>
        </authorList>
    </citation>
    <scope>NUCLEOTIDE SEQUENCE [LARGE SCALE GENOMIC DNA]</scope>
    <source>
        <strain evidence="1 2">NIES-144</strain>
    </source>
</reference>
<keyword evidence="2" id="KW-1185">Reference proteome</keyword>
<accession>A0A699YVF4</accession>
<dbReference type="Proteomes" id="UP000485058">
    <property type="component" value="Unassembled WGS sequence"/>
</dbReference>
<name>A0A699YVF4_HAELA</name>
<feature type="non-terminal residue" evidence="1">
    <location>
        <position position="1"/>
    </location>
</feature>
<evidence type="ECO:0000313" key="2">
    <source>
        <dbReference type="Proteomes" id="UP000485058"/>
    </source>
</evidence>
<dbReference type="AlphaFoldDB" id="A0A699YVF4"/>